<evidence type="ECO:0000313" key="2">
    <source>
        <dbReference type="Proteomes" id="UP000673375"/>
    </source>
</evidence>
<gene>
    <name evidence="1" type="ORF">I6N96_18895</name>
</gene>
<dbReference type="Proteomes" id="UP000673375">
    <property type="component" value="Unassembled WGS sequence"/>
</dbReference>
<accession>A0ABS4CP59</accession>
<name>A0ABS4CP59_9ENTE</name>
<sequence>MDTVVVPASKDWIDHEGAVYGFETMIWGKKSKVTFDLEAYLTEMTEEEKQVLVAELSRVLNLLNKKKSFLTELALKNGLNEKLRYERKLFRQVPVITDHEQYLDAVMPNPYDGAYLVFDEAQRFDHGDIFIQANKEALIVTNLHFKLTKELDFSYHGHFDLRS</sequence>
<dbReference type="RefSeq" id="WP_209559131.1">
    <property type="nucleotide sequence ID" value="NZ_JAEDXU010000015.1"/>
</dbReference>
<evidence type="ECO:0000313" key="1">
    <source>
        <dbReference type="EMBL" id="MBP1048366.1"/>
    </source>
</evidence>
<comment type="caution">
    <text evidence="1">The sequence shown here is derived from an EMBL/GenBank/DDBJ whole genome shotgun (WGS) entry which is preliminary data.</text>
</comment>
<reference evidence="1 2" key="1">
    <citation type="submission" date="2020-12" db="EMBL/GenBank/DDBJ databases">
        <title>Vagococcus allomyrinae sp. nov. and Enterococcus lavae sp. nov., isolated from the larvae of Allomyrina dichotoma.</title>
        <authorList>
            <person name="Lee S.D."/>
        </authorList>
    </citation>
    <scope>NUCLEOTIDE SEQUENCE [LARGE SCALE GENOMIC DNA]</scope>
    <source>
        <strain evidence="1 2">BWM-S5</strain>
    </source>
</reference>
<proteinExistence type="predicted"/>
<keyword evidence="2" id="KW-1185">Reference proteome</keyword>
<organism evidence="1 2">
    <name type="scientific">Enterococcus larvae</name>
    <dbReference type="NCBI Taxonomy" id="2794352"/>
    <lineage>
        <taxon>Bacteria</taxon>
        <taxon>Bacillati</taxon>
        <taxon>Bacillota</taxon>
        <taxon>Bacilli</taxon>
        <taxon>Lactobacillales</taxon>
        <taxon>Enterococcaceae</taxon>
        <taxon>Enterococcus</taxon>
    </lineage>
</organism>
<dbReference type="EMBL" id="JAEDXU010000015">
    <property type="protein sequence ID" value="MBP1048366.1"/>
    <property type="molecule type" value="Genomic_DNA"/>
</dbReference>
<protein>
    <submittedName>
        <fullName evidence="1">Uncharacterized protein</fullName>
    </submittedName>
</protein>